<feature type="signal peptide" evidence="1">
    <location>
        <begin position="1"/>
        <end position="18"/>
    </location>
</feature>
<reference evidence="3" key="1">
    <citation type="journal article" date="2019" name="Int. J. Syst. Evol. Microbiol.">
        <title>The Global Catalogue of Microorganisms (GCM) 10K type strain sequencing project: providing services to taxonomists for standard genome sequencing and annotation.</title>
        <authorList>
            <consortium name="The Broad Institute Genomics Platform"/>
            <consortium name="The Broad Institute Genome Sequencing Center for Infectious Disease"/>
            <person name="Wu L."/>
            <person name="Ma J."/>
        </authorList>
    </citation>
    <scope>NUCLEOTIDE SEQUENCE [LARGE SCALE GENOMIC DNA]</scope>
    <source>
        <strain evidence="3">CGMCC 4.7106</strain>
    </source>
</reference>
<evidence type="ECO:0000256" key="1">
    <source>
        <dbReference type="SAM" id="SignalP"/>
    </source>
</evidence>
<dbReference type="Proteomes" id="UP001597375">
    <property type="component" value="Unassembled WGS sequence"/>
</dbReference>
<keyword evidence="3" id="KW-1185">Reference proteome</keyword>
<evidence type="ECO:0000313" key="2">
    <source>
        <dbReference type="EMBL" id="MFD2257476.1"/>
    </source>
</evidence>
<feature type="chain" id="PRO_5045694203" evidence="1">
    <location>
        <begin position="19"/>
        <end position="312"/>
    </location>
</feature>
<dbReference type="Pfam" id="PF10082">
    <property type="entry name" value="BBP2_2"/>
    <property type="match status" value="1"/>
</dbReference>
<evidence type="ECO:0000313" key="3">
    <source>
        <dbReference type="Proteomes" id="UP001597375"/>
    </source>
</evidence>
<proteinExistence type="predicted"/>
<comment type="caution">
    <text evidence="2">The sequence shown here is derived from an EMBL/GenBank/DDBJ whole genome shotgun (WGS) entry which is preliminary data.</text>
</comment>
<keyword evidence="1" id="KW-0732">Signal</keyword>
<sequence length="312" mass="34837">MKSRLILMFLAGAFSAQADVLTPVQRFFGMGGQYPDYVDEEANFGEFTTEQAPFSPADSDFGVQEILVKRGSSVPVIFDFETSVYRTDNAPSSSGINDDSSWVSSSSMSLGWRPHLFSGWFADLGLEQDLIRFDNSSATDYENLGLYLGVFKTLPDLDDTIVFARYEYQRLTTGSFTDSDYNAQRVRAGVQKVLWAAPRHQLAASLSGAYEWTATPETLERNEIALDVAYRYAFTDDVYALATASASYYNYDSAGREDWGYDVGVELIWELNKNFMINASVFYDKNDSNSLAGANDFEAWTGGLGLGVRYFF</sequence>
<dbReference type="EMBL" id="JBHUIT010000031">
    <property type="protein sequence ID" value="MFD2257476.1"/>
    <property type="molecule type" value="Genomic_DNA"/>
</dbReference>
<name>A0ABW5DBN2_9BACT</name>
<gene>
    <name evidence="2" type="ORF">ACFSSA_12405</name>
</gene>
<dbReference type="RefSeq" id="WP_386820775.1">
    <property type="nucleotide sequence ID" value="NZ_JBHUIT010000031.1"/>
</dbReference>
<accession>A0ABW5DBN2</accession>
<dbReference type="InterPro" id="IPR018759">
    <property type="entry name" value="BBP2_2"/>
</dbReference>
<organism evidence="2 3">
    <name type="scientific">Luteolibacter algae</name>
    <dbReference type="NCBI Taxonomy" id="454151"/>
    <lineage>
        <taxon>Bacteria</taxon>
        <taxon>Pseudomonadati</taxon>
        <taxon>Verrucomicrobiota</taxon>
        <taxon>Verrucomicrobiia</taxon>
        <taxon>Verrucomicrobiales</taxon>
        <taxon>Verrucomicrobiaceae</taxon>
        <taxon>Luteolibacter</taxon>
    </lineage>
</organism>
<dbReference type="SUPFAM" id="SSF56935">
    <property type="entry name" value="Porins"/>
    <property type="match status" value="1"/>
</dbReference>
<protein>
    <submittedName>
        <fullName evidence="2">Outer membrane beta-barrel protein</fullName>
    </submittedName>
</protein>